<name>A0A2P2QIY3_RHIMU</name>
<sequence>MYMLPYADFFKLEQVQLNFSFLFTRSLHSDKFQLSKTPILIISQK</sequence>
<accession>A0A2P2QIY3</accession>
<dbReference type="AlphaFoldDB" id="A0A2P2QIY3"/>
<dbReference type="EMBL" id="GGEC01086484">
    <property type="protein sequence ID" value="MBX66968.1"/>
    <property type="molecule type" value="Transcribed_RNA"/>
</dbReference>
<organism evidence="1">
    <name type="scientific">Rhizophora mucronata</name>
    <name type="common">Asiatic mangrove</name>
    <dbReference type="NCBI Taxonomy" id="61149"/>
    <lineage>
        <taxon>Eukaryota</taxon>
        <taxon>Viridiplantae</taxon>
        <taxon>Streptophyta</taxon>
        <taxon>Embryophyta</taxon>
        <taxon>Tracheophyta</taxon>
        <taxon>Spermatophyta</taxon>
        <taxon>Magnoliopsida</taxon>
        <taxon>eudicotyledons</taxon>
        <taxon>Gunneridae</taxon>
        <taxon>Pentapetalae</taxon>
        <taxon>rosids</taxon>
        <taxon>fabids</taxon>
        <taxon>Malpighiales</taxon>
        <taxon>Rhizophoraceae</taxon>
        <taxon>Rhizophora</taxon>
    </lineage>
</organism>
<evidence type="ECO:0000313" key="1">
    <source>
        <dbReference type="EMBL" id="MBX66968.1"/>
    </source>
</evidence>
<proteinExistence type="predicted"/>
<protein>
    <submittedName>
        <fullName evidence="1">Uncharacterized protein</fullName>
    </submittedName>
</protein>
<reference evidence="1" key="1">
    <citation type="submission" date="2018-02" db="EMBL/GenBank/DDBJ databases">
        <title>Rhizophora mucronata_Transcriptome.</title>
        <authorList>
            <person name="Meera S.P."/>
            <person name="Sreeshan A."/>
            <person name="Augustine A."/>
        </authorList>
    </citation>
    <scope>NUCLEOTIDE SEQUENCE</scope>
    <source>
        <tissue evidence="1">Leaf</tissue>
    </source>
</reference>